<evidence type="ECO:0000256" key="2">
    <source>
        <dbReference type="ARBA" id="ARBA00023002"/>
    </source>
</evidence>
<evidence type="ECO:0000256" key="1">
    <source>
        <dbReference type="ARBA" id="ARBA00006484"/>
    </source>
</evidence>
<comment type="similarity">
    <text evidence="1">Belongs to the short-chain dehydrogenases/reductases (SDR) family.</text>
</comment>
<keyword evidence="4" id="KW-1185">Reference proteome</keyword>
<dbReference type="Pfam" id="PF13561">
    <property type="entry name" value="adh_short_C2"/>
    <property type="match status" value="1"/>
</dbReference>
<organism evidence="3 4">
    <name type="scientific">Rothia amarae</name>
    <dbReference type="NCBI Taxonomy" id="169480"/>
    <lineage>
        <taxon>Bacteria</taxon>
        <taxon>Bacillati</taxon>
        <taxon>Actinomycetota</taxon>
        <taxon>Actinomycetes</taxon>
        <taxon>Micrococcales</taxon>
        <taxon>Micrococcaceae</taxon>
        <taxon>Rothia</taxon>
    </lineage>
</organism>
<gene>
    <name evidence="3" type="ORF">IDM48_01230</name>
</gene>
<dbReference type="PANTHER" id="PTHR48107:SF7">
    <property type="entry name" value="RE15974P"/>
    <property type="match status" value="1"/>
</dbReference>
<protein>
    <submittedName>
        <fullName evidence="3">SDR family oxidoreductase</fullName>
    </submittedName>
</protein>
<dbReference type="EMBL" id="CP061538">
    <property type="protein sequence ID" value="QNV40108.1"/>
    <property type="molecule type" value="Genomic_DNA"/>
</dbReference>
<dbReference type="Proteomes" id="UP000516421">
    <property type="component" value="Chromosome"/>
</dbReference>
<dbReference type="Gene3D" id="3.40.50.720">
    <property type="entry name" value="NAD(P)-binding Rossmann-like Domain"/>
    <property type="match status" value="1"/>
</dbReference>
<dbReference type="InterPro" id="IPR002347">
    <property type="entry name" value="SDR_fam"/>
</dbReference>
<dbReference type="SUPFAM" id="SSF51735">
    <property type="entry name" value="NAD(P)-binding Rossmann-fold domains"/>
    <property type="match status" value="1"/>
</dbReference>
<evidence type="ECO:0000313" key="3">
    <source>
        <dbReference type="EMBL" id="QNV40108.1"/>
    </source>
</evidence>
<dbReference type="RefSeq" id="WP_145174133.1">
    <property type="nucleotide sequence ID" value="NZ_CP061538.1"/>
</dbReference>
<dbReference type="CDD" id="cd05233">
    <property type="entry name" value="SDR_c"/>
    <property type="match status" value="1"/>
</dbReference>
<dbReference type="PANTHER" id="PTHR48107">
    <property type="entry name" value="NADPH-DEPENDENT ALDEHYDE REDUCTASE-LIKE PROTEIN, CHLOROPLASTIC-RELATED"/>
    <property type="match status" value="1"/>
</dbReference>
<dbReference type="GO" id="GO:0016614">
    <property type="term" value="F:oxidoreductase activity, acting on CH-OH group of donors"/>
    <property type="evidence" value="ECO:0007669"/>
    <property type="project" value="UniProtKB-ARBA"/>
</dbReference>
<dbReference type="AlphaFoldDB" id="A0A7H2BKB2"/>
<reference evidence="3 4" key="1">
    <citation type="submission" date="2020-09" db="EMBL/GenBank/DDBJ databases">
        <title>Investigation of environmental microbe.</title>
        <authorList>
            <person name="Ou Y."/>
            <person name="Kang Q."/>
        </authorList>
    </citation>
    <scope>NUCLEOTIDE SEQUENCE [LARGE SCALE GENOMIC DNA]</scope>
    <source>
        <strain evidence="3 4">KJZ-9</strain>
    </source>
</reference>
<accession>A0A7H2BKB2</accession>
<name>A0A7H2BKB2_9MICC</name>
<proteinExistence type="inferred from homology"/>
<keyword evidence="2" id="KW-0560">Oxidoreductase</keyword>
<evidence type="ECO:0000313" key="4">
    <source>
        <dbReference type="Proteomes" id="UP000516421"/>
    </source>
</evidence>
<dbReference type="PRINTS" id="PR00081">
    <property type="entry name" value="GDHRDH"/>
</dbReference>
<sequence>MNRLALITGVGRRNSIAYAVAQQLASEGWDLLLNYWHPYDDRLELPRSNADLDELVTFARQQSVNVELLPVNLEDPSTPQKLIDHAEKLHREQGFGELTGLVLSHCESVDSDVLNTTVESWDRHYAVNVRANWLLIKAFAESADTNPQNLKRVVALTSDHTAHNLPYGSSKGALDRLVIASGIELGARGFRCNLINPGPINTGWMDEATEQYLAAQTPAGHLGKPQDTADLVRFLFSDAGSWINGQLLHSNGGFGAK</sequence>
<dbReference type="KEGG" id="rama:IDM48_01230"/>
<dbReference type="InterPro" id="IPR036291">
    <property type="entry name" value="NAD(P)-bd_dom_sf"/>
</dbReference>